<evidence type="ECO:0000256" key="1">
    <source>
        <dbReference type="SAM" id="MobiDB-lite"/>
    </source>
</evidence>
<reference evidence="2" key="1">
    <citation type="submission" date="2024-07" db="EMBL/GenBank/DDBJ databases">
        <title>Complete genome sequence of Verrucomicrobiaceae bacterium NT6N.</title>
        <authorList>
            <person name="Huang C."/>
            <person name="Takami H."/>
            <person name="Hamasaki K."/>
        </authorList>
    </citation>
    <scope>NUCLEOTIDE SEQUENCE</scope>
    <source>
        <strain evidence="2">NT6N</strain>
    </source>
</reference>
<dbReference type="EMBL" id="AP026866">
    <property type="protein sequence ID" value="BDS08006.1"/>
    <property type="molecule type" value="Genomic_DNA"/>
</dbReference>
<proteinExistence type="predicted"/>
<evidence type="ECO:0008006" key="3">
    <source>
        <dbReference type="Google" id="ProtNLM"/>
    </source>
</evidence>
<dbReference type="AlphaFoldDB" id="A0AAT9FPP8"/>
<evidence type="ECO:0000313" key="2">
    <source>
        <dbReference type="EMBL" id="BDS08006.1"/>
    </source>
</evidence>
<name>A0AAT9FPP8_9BACT</name>
<dbReference type="KEGG" id="osu:NT6N_30460"/>
<organism evidence="2">
    <name type="scientific">Oceaniferula spumae</name>
    <dbReference type="NCBI Taxonomy" id="2979115"/>
    <lineage>
        <taxon>Bacteria</taxon>
        <taxon>Pseudomonadati</taxon>
        <taxon>Verrucomicrobiota</taxon>
        <taxon>Verrucomicrobiia</taxon>
        <taxon>Verrucomicrobiales</taxon>
        <taxon>Verrucomicrobiaceae</taxon>
        <taxon>Oceaniferula</taxon>
    </lineage>
</organism>
<protein>
    <recommendedName>
        <fullName evidence="3">DNA primase/polymerase bifunctional N-terminal domain-containing protein</fullName>
    </recommendedName>
</protein>
<accession>A0AAT9FPP8</accession>
<sequence length="370" mass="42353">MLKKWQSITFDDTQNPDYQRKLDTHGNRGVSLGKISQNLCSIDFDDDDALNQFLELNPFLRDTLRTTAKRGANLWIILTSDYPKSQRLKNISGESIGEWRASGNQTVIQGVHPEGMAYRIAVSASPMLIAFSEIQWGGLGFSSSCHIDDTDGIDHTEIQITQTNNNSRRHTPTLIEKEQLAQSALARLKQDPDLWHLYRTYILHKFTPRQGERNSQLMSMMTFLNCAVSRQRAHDLAKAFYDVNQDVFADSLEQHMREAESHLDATHRRWTQELPNNEQTALAGLPSLQREAYRICRDLAHHENSQCPRGEFFLSCADLARRLGTDMKNAHRILAQLEGMKIITIHRRGTRHSKQSPGKATVYKWQPQTL</sequence>
<gene>
    <name evidence="2" type="ORF">NT6N_30460</name>
</gene>
<feature type="region of interest" description="Disordered" evidence="1">
    <location>
        <begin position="348"/>
        <end position="370"/>
    </location>
</feature>